<protein>
    <submittedName>
        <fullName evidence="1">Toxin-antitoxin system HicB family antitoxin</fullName>
    </submittedName>
</protein>
<dbReference type="SUPFAM" id="SSF143100">
    <property type="entry name" value="TTHA1013/TTHA0281-like"/>
    <property type="match status" value="1"/>
</dbReference>
<dbReference type="RefSeq" id="WP_126834425.1">
    <property type="nucleotide sequence ID" value="NZ_PIPT01000008.1"/>
</dbReference>
<dbReference type="InterPro" id="IPR035069">
    <property type="entry name" value="TTHA1013/TTHA0281-like"/>
</dbReference>
<dbReference type="AlphaFoldDB" id="A0A432XD30"/>
<dbReference type="Proteomes" id="UP000286678">
    <property type="component" value="Unassembled WGS sequence"/>
</dbReference>
<accession>A0A432XD30</accession>
<dbReference type="Pfam" id="PF05534">
    <property type="entry name" value="HicB"/>
    <property type="match status" value="1"/>
</dbReference>
<gene>
    <name evidence="1" type="ORF">CWE21_10640</name>
</gene>
<organism evidence="1 2">
    <name type="scientific">Pseudidiomarina aquimaris</name>
    <dbReference type="NCBI Taxonomy" id="641841"/>
    <lineage>
        <taxon>Bacteria</taxon>
        <taxon>Pseudomonadati</taxon>
        <taxon>Pseudomonadota</taxon>
        <taxon>Gammaproteobacteria</taxon>
        <taxon>Alteromonadales</taxon>
        <taxon>Idiomarinaceae</taxon>
        <taxon>Pseudidiomarina</taxon>
    </lineage>
</organism>
<evidence type="ECO:0000313" key="2">
    <source>
        <dbReference type="Proteomes" id="UP000286678"/>
    </source>
</evidence>
<sequence>MTKILKHKGYQGTVEVDFENNRLTGKVLHIKSLITYCGDNPDALRTSFEEEVEDYIADCEALGVEPEKPFSGTFQVRTTPEVHKKLTIRAVESGVTFNKLVTGILETECLKTRMPNLEMISGD</sequence>
<evidence type="ECO:0000313" key="1">
    <source>
        <dbReference type="EMBL" id="RUO46605.1"/>
    </source>
</evidence>
<proteinExistence type="predicted"/>
<comment type="caution">
    <text evidence="1">The sequence shown here is derived from an EMBL/GenBank/DDBJ whole genome shotgun (WGS) entry which is preliminary data.</text>
</comment>
<name>A0A432XD30_9GAMM</name>
<reference evidence="2" key="1">
    <citation type="journal article" date="2018" name="Front. Microbiol.">
        <title>Genome-Based Analysis Reveals the Taxonomy and Diversity of the Family Idiomarinaceae.</title>
        <authorList>
            <person name="Liu Y."/>
            <person name="Lai Q."/>
            <person name="Shao Z."/>
        </authorList>
    </citation>
    <scope>NUCLEOTIDE SEQUENCE [LARGE SCALE GENOMIC DNA]</scope>
    <source>
        <strain evidence="2">SW15</strain>
    </source>
</reference>
<dbReference type="OrthoDB" id="5297106at2"/>
<keyword evidence="2" id="KW-1185">Reference proteome</keyword>
<dbReference type="InterPro" id="IPR008651">
    <property type="entry name" value="Uncharacterised_HicB"/>
</dbReference>
<dbReference type="EMBL" id="PIPT01000008">
    <property type="protein sequence ID" value="RUO46605.1"/>
    <property type="molecule type" value="Genomic_DNA"/>
</dbReference>